<dbReference type="CDD" id="cd06225">
    <property type="entry name" value="HAMP"/>
    <property type="match status" value="1"/>
</dbReference>
<keyword evidence="11" id="KW-1185">Reference proteome</keyword>
<accession>A0A1Y6BI47</accession>
<reference evidence="11" key="1">
    <citation type="submission" date="2017-04" db="EMBL/GenBank/DDBJ databases">
        <authorList>
            <person name="Varghese N."/>
            <person name="Submissions S."/>
        </authorList>
    </citation>
    <scope>NUCLEOTIDE SEQUENCE [LARGE SCALE GENOMIC DNA]</scope>
    <source>
        <strain evidence="11">RKEM611</strain>
    </source>
</reference>
<protein>
    <recommendedName>
        <fullName evidence="3">histidine kinase</fullName>
        <ecNumber evidence="3">2.7.13.3</ecNumber>
    </recommendedName>
</protein>
<dbReference type="InterPro" id="IPR050351">
    <property type="entry name" value="BphY/WalK/GraS-like"/>
</dbReference>
<dbReference type="InterPro" id="IPR004358">
    <property type="entry name" value="Sig_transdc_His_kin-like_C"/>
</dbReference>
<dbReference type="PANTHER" id="PTHR42878">
    <property type="entry name" value="TWO-COMPONENT HISTIDINE KINASE"/>
    <property type="match status" value="1"/>
</dbReference>
<sequence length="667" mass="74515">MPSGRKSISSRINRRVLSTIAIGTCILSIALGVKQYLDSMAFLEAKSDASLHLSTKSLAEPIWNFSQEVIIDFSQSIVLDPDVHSIEIVSAEGDLVYRSNNLATGNPLETLCRSSEYFCKSREIYRDQEFIALITVAFDLSHMRKRVIETTLFALIMGLLATLVVALVTSRYLSNIIKTPLETLSHGAKRLSEGDLNHNFIVESQDELGSLAESFMLMRDSIRTKIMDLVAINDISLRIARLSHEADVHSLLLNSFKQKLRAEHIIFIESNDRGMITVPNLVSFWQSQKQDILTHGQKAIARASIDVAPYMEGQNIFVPLVNFDKTCFGLIVAHLDHQKAVTSIDQNYLETLAGAAVSRLENLRILRLIEYEVIKKTEQLTANQRELVEASRKAGMAEVAIGFLHNIGNIMTSLFVSCSEALDQAHRDFYPNRAKNFVALVREKVPELEVYLQAEGREVLNFWNLLNSEEEHNKEERITNLERIRRGLQNVDEIVKLQLNYAKIPDLEEVMTLQSIIDKVLDLCYLEIQKNKVKIHVDIADKTTLTSVQSKVSQILVNLLLNAIQAFPPDAQSRQVWIQALASETETEISFSIRDNGCGISPENQVKIFNFGFTTKNTGNGLGLHSSSLMAYELGGVLVVESPGVGKGATFSLTLPKTPGQINDQSA</sequence>
<evidence type="ECO:0000256" key="2">
    <source>
        <dbReference type="ARBA" id="ARBA00004370"/>
    </source>
</evidence>
<evidence type="ECO:0000256" key="6">
    <source>
        <dbReference type="ARBA" id="ARBA00022777"/>
    </source>
</evidence>
<evidence type="ECO:0000259" key="9">
    <source>
        <dbReference type="PROSITE" id="PS50885"/>
    </source>
</evidence>
<dbReference type="PROSITE" id="PS50885">
    <property type="entry name" value="HAMP"/>
    <property type="match status" value="1"/>
</dbReference>
<dbReference type="Pfam" id="PF00672">
    <property type="entry name" value="HAMP"/>
    <property type="match status" value="1"/>
</dbReference>
<dbReference type="InterPro" id="IPR003660">
    <property type="entry name" value="HAMP_dom"/>
</dbReference>
<dbReference type="GO" id="GO:0030295">
    <property type="term" value="F:protein kinase activator activity"/>
    <property type="evidence" value="ECO:0007669"/>
    <property type="project" value="TreeGrafter"/>
</dbReference>
<dbReference type="InterPro" id="IPR003594">
    <property type="entry name" value="HATPase_dom"/>
</dbReference>
<dbReference type="OrthoDB" id="5287379at2"/>
<dbReference type="SMART" id="SM00387">
    <property type="entry name" value="HATPase_c"/>
    <property type="match status" value="1"/>
</dbReference>
<evidence type="ECO:0000256" key="4">
    <source>
        <dbReference type="ARBA" id="ARBA00022553"/>
    </source>
</evidence>
<evidence type="ECO:0000256" key="7">
    <source>
        <dbReference type="SAM" id="Phobius"/>
    </source>
</evidence>
<name>A0A1Y6BI47_9BACT</name>
<evidence type="ECO:0000256" key="3">
    <source>
        <dbReference type="ARBA" id="ARBA00012438"/>
    </source>
</evidence>
<dbReference type="PROSITE" id="PS50109">
    <property type="entry name" value="HIS_KIN"/>
    <property type="match status" value="1"/>
</dbReference>
<evidence type="ECO:0000256" key="1">
    <source>
        <dbReference type="ARBA" id="ARBA00000085"/>
    </source>
</evidence>
<dbReference type="Gene3D" id="3.30.565.10">
    <property type="entry name" value="Histidine kinase-like ATPase, C-terminal domain"/>
    <property type="match status" value="1"/>
</dbReference>
<dbReference type="SUPFAM" id="SSF158472">
    <property type="entry name" value="HAMP domain-like"/>
    <property type="match status" value="1"/>
</dbReference>
<comment type="subcellular location">
    <subcellularLocation>
        <location evidence="2">Membrane</location>
    </subcellularLocation>
</comment>
<keyword evidence="7" id="KW-0812">Transmembrane</keyword>
<dbReference type="AlphaFoldDB" id="A0A1Y6BI47"/>
<evidence type="ECO:0000256" key="5">
    <source>
        <dbReference type="ARBA" id="ARBA00022679"/>
    </source>
</evidence>
<keyword evidence="5" id="KW-0808">Transferase</keyword>
<dbReference type="EC" id="2.7.13.3" evidence="3"/>
<dbReference type="InterPro" id="IPR005467">
    <property type="entry name" value="His_kinase_dom"/>
</dbReference>
<organism evidence="10 11">
    <name type="scientific">Pseudobacteriovorax antillogorgiicola</name>
    <dbReference type="NCBI Taxonomy" id="1513793"/>
    <lineage>
        <taxon>Bacteria</taxon>
        <taxon>Pseudomonadati</taxon>
        <taxon>Bdellovibrionota</taxon>
        <taxon>Oligoflexia</taxon>
        <taxon>Oligoflexales</taxon>
        <taxon>Pseudobacteriovoracaceae</taxon>
        <taxon>Pseudobacteriovorax</taxon>
    </lineage>
</organism>
<dbReference type="InterPro" id="IPR036890">
    <property type="entry name" value="HATPase_C_sf"/>
</dbReference>
<dbReference type="GO" id="GO:0000156">
    <property type="term" value="F:phosphorelay response regulator activity"/>
    <property type="evidence" value="ECO:0007669"/>
    <property type="project" value="TreeGrafter"/>
</dbReference>
<comment type="catalytic activity">
    <reaction evidence="1">
        <text>ATP + protein L-histidine = ADP + protein N-phospho-L-histidine.</text>
        <dbReference type="EC" id="2.7.13.3"/>
    </reaction>
</comment>
<evidence type="ECO:0000313" key="11">
    <source>
        <dbReference type="Proteomes" id="UP000192907"/>
    </source>
</evidence>
<feature type="domain" description="Histidine kinase" evidence="8">
    <location>
        <begin position="447"/>
        <end position="659"/>
    </location>
</feature>
<keyword evidence="7" id="KW-0472">Membrane</keyword>
<dbReference type="Pfam" id="PF02518">
    <property type="entry name" value="HATPase_c"/>
    <property type="match status" value="1"/>
</dbReference>
<dbReference type="SUPFAM" id="SSF55874">
    <property type="entry name" value="ATPase domain of HSP90 chaperone/DNA topoisomerase II/histidine kinase"/>
    <property type="match status" value="1"/>
</dbReference>
<dbReference type="GO" id="GO:0004673">
    <property type="term" value="F:protein histidine kinase activity"/>
    <property type="evidence" value="ECO:0007669"/>
    <property type="project" value="UniProtKB-EC"/>
</dbReference>
<dbReference type="STRING" id="1513793.SAMN06296036_10425"/>
<dbReference type="GO" id="GO:0007234">
    <property type="term" value="P:osmosensory signaling via phosphorelay pathway"/>
    <property type="evidence" value="ECO:0007669"/>
    <property type="project" value="TreeGrafter"/>
</dbReference>
<evidence type="ECO:0000259" key="8">
    <source>
        <dbReference type="PROSITE" id="PS50109"/>
    </source>
</evidence>
<evidence type="ECO:0000313" key="10">
    <source>
        <dbReference type="EMBL" id="SMF04888.1"/>
    </source>
</evidence>
<dbReference type="GO" id="GO:0016020">
    <property type="term" value="C:membrane"/>
    <property type="evidence" value="ECO:0007669"/>
    <property type="project" value="UniProtKB-SubCell"/>
</dbReference>
<feature type="transmembrane region" description="Helical" evidence="7">
    <location>
        <begin position="152"/>
        <end position="173"/>
    </location>
</feature>
<keyword evidence="4" id="KW-0597">Phosphoprotein</keyword>
<keyword evidence="6" id="KW-0418">Kinase</keyword>
<dbReference type="Gene3D" id="6.10.340.10">
    <property type="match status" value="1"/>
</dbReference>
<keyword evidence="7" id="KW-1133">Transmembrane helix</keyword>
<dbReference type="EMBL" id="FWZT01000004">
    <property type="protein sequence ID" value="SMF04888.1"/>
    <property type="molecule type" value="Genomic_DNA"/>
</dbReference>
<dbReference type="Proteomes" id="UP000192907">
    <property type="component" value="Unassembled WGS sequence"/>
</dbReference>
<feature type="domain" description="HAMP" evidence="9">
    <location>
        <begin position="175"/>
        <end position="227"/>
    </location>
</feature>
<gene>
    <name evidence="10" type="ORF">SAMN06296036_10425</name>
</gene>
<dbReference type="RefSeq" id="WP_132317013.1">
    <property type="nucleotide sequence ID" value="NZ_FWZT01000004.1"/>
</dbReference>
<dbReference type="PRINTS" id="PR00344">
    <property type="entry name" value="BCTRLSENSOR"/>
</dbReference>
<dbReference type="SMART" id="SM00304">
    <property type="entry name" value="HAMP"/>
    <property type="match status" value="1"/>
</dbReference>
<feature type="transmembrane region" description="Helical" evidence="7">
    <location>
        <begin position="12"/>
        <end position="33"/>
    </location>
</feature>
<dbReference type="PANTHER" id="PTHR42878:SF15">
    <property type="entry name" value="BACTERIOPHYTOCHROME"/>
    <property type="match status" value="1"/>
</dbReference>
<proteinExistence type="predicted"/>